<dbReference type="SUPFAM" id="SSF47413">
    <property type="entry name" value="lambda repressor-like DNA-binding domains"/>
    <property type="match status" value="1"/>
</dbReference>
<keyword evidence="3" id="KW-1185">Reference proteome</keyword>
<dbReference type="Pfam" id="PF17765">
    <property type="entry name" value="MLTR_LBD"/>
    <property type="match status" value="1"/>
</dbReference>
<evidence type="ECO:0000259" key="1">
    <source>
        <dbReference type="PROSITE" id="PS50943"/>
    </source>
</evidence>
<dbReference type="PROSITE" id="PS50943">
    <property type="entry name" value="HTH_CROC1"/>
    <property type="match status" value="1"/>
</dbReference>
<dbReference type="InterPro" id="IPR001387">
    <property type="entry name" value="Cro/C1-type_HTH"/>
</dbReference>
<dbReference type="Gene3D" id="1.10.260.40">
    <property type="entry name" value="lambda repressor-like DNA-binding domains"/>
    <property type="match status" value="1"/>
</dbReference>
<protein>
    <submittedName>
        <fullName evidence="2">Helix-turn-helix transcriptional regulator</fullName>
    </submittedName>
</protein>
<dbReference type="InterPro" id="IPR010982">
    <property type="entry name" value="Lambda_DNA-bd_dom_sf"/>
</dbReference>
<proteinExistence type="predicted"/>
<comment type="caution">
    <text evidence="2">The sequence shown here is derived from an EMBL/GenBank/DDBJ whole genome shotgun (WGS) entry which is preliminary data.</text>
</comment>
<name>A0ABN1ADN5_9ACTN</name>
<dbReference type="PANTHER" id="PTHR35010:SF2">
    <property type="entry name" value="BLL4672 PROTEIN"/>
    <property type="match status" value="1"/>
</dbReference>
<dbReference type="Proteomes" id="UP001499895">
    <property type="component" value="Unassembled WGS sequence"/>
</dbReference>
<dbReference type="EMBL" id="BAAAHB010000045">
    <property type="protein sequence ID" value="GAA0473914.1"/>
    <property type="molecule type" value="Genomic_DNA"/>
</dbReference>
<evidence type="ECO:0000313" key="3">
    <source>
        <dbReference type="Proteomes" id="UP001499895"/>
    </source>
</evidence>
<dbReference type="InterPro" id="IPR041413">
    <property type="entry name" value="MLTR_LBD"/>
</dbReference>
<dbReference type="Gene3D" id="3.30.450.180">
    <property type="match status" value="1"/>
</dbReference>
<organism evidence="2 3">
    <name type="scientific">Streptomyces stramineus</name>
    <dbReference type="NCBI Taxonomy" id="173861"/>
    <lineage>
        <taxon>Bacteria</taxon>
        <taxon>Bacillati</taxon>
        <taxon>Actinomycetota</taxon>
        <taxon>Actinomycetes</taxon>
        <taxon>Kitasatosporales</taxon>
        <taxon>Streptomycetaceae</taxon>
        <taxon>Streptomyces</taxon>
    </lineage>
</organism>
<dbReference type="RefSeq" id="WP_344092567.1">
    <property type="nucleotide sequence ID" value="NZ_BAAAHB010000045.1"/>
</dbReference>
<reference evidence="2 3" key="1">
    <citation type="journal article" date="2019" name="Int. J. Syst. Evol. Microbiol.">
        <title>The Global Catalogue of Microorganisms (GCM) 10K type strain sequencing project: providing services to taxonomists for standard genome sequencing and annotation.</title>
        <authorList>
            <consortium name="The Broad Institute Genomics Platform"/>
            <consortium name="The Broad Institute Genome Sequencing Center for Infectious Disease"/>
            <person name="Wu L."/>
            <person name="Ma J."/>
        </authorList>
    </citation>
    <scope>NUCLEOTIDE SEQUENCE [LARGE SCALE GENOMIC DNA]</scope>
    <source>
        <strain evidence="2 3">JCM 10649</strain>
    </source>
</reference>
<accession>A0ABN1ADN5</accession>
<dbReference type="Pfam" id="PF13560">
    <property type="entry name" value="HTH_31"/>
    <property type="match status" value="1"/>
</dbReference>
<sequence length="272" mass="31132">MTGVALPDNEVSRQELAHFLRTRRERLTPTDVGLPNGPRRRTPGLRREEVAILAGLSPTWYTLLEQGRNVSPSFKVLDSLASALNLAEHEREYIRMLVHSRVFPQRVERRHAPTEAALQQVADSLSPNPAYVINKVGDILGWNDAVVEWYTDFGELPESRRNLLWWLFTSPEAPVRLVDWRSDARDQVGRLRAVSASFPGRSCVSEMVEELKRVSGLFRKWWNESHVLNAEPQFRRLRHARRGTVPMRLVTLADGLHPSLEVVYHLPDPSAR</sequence>
<dbReference type="SMART" id="SM00530">
    <property type="entry name" value="HTH_XRE"/>
    <property type="match status" value="1"/>
</dbReference>
<feature type="domain" description="HTH cro/C1-type" evidence="1">
    <location>
        <begin position="44"/>
        <end position="91"/>
    </location>
</feature>
<dbReference type="CDD" id="cd00093">
    <property type="entry name" value="HTH_XRE"/>
    <property type="match status" value="1"/>
</dbReference>
<gene>
    <name evidence="2" type="ORF">GCM10009544_39930</name>
</gene>
<evidence type="ECO:0000313" key="2">
    <source>
        <dbReference type="EMBL" id="GAA0473914.1"/>
    </source>
</evidence>
<dbReference type="PANTHER" id="PTHR35010">
    <property type="entry name" value="BLL4672 PROTEIN-RELATED"/>
    <property type="match status" value="1"/>
</dbReference>